<dbReference type="KEGG" id="lrs:PX52LOC_02467"/>
<reference evidence="4" key="1">
    <citation type="submission" date="2019-08" db="EMBL/GenBank/DDBJ databases">
        <title>Limnoglobus roseus gen. nov., sp. nov., a novel freshwater planctomycete with a giant genome from the family Gemmataceae.</title>
        <authorList>
            <person name="Kulichevskaya I.S."/>
            <person name="Naumoff D.G."/>
            <person name="Miroshnikov K."/>
            <person name="Ivanova A."/>
            <person name="Philippov D.A."/>
            <person name="Hakobyan A."/>
            <person name="Rijpstra I.C."/>
            <person name="Sinninghe Damste J.S."/>
            <person name="Liesack W."/>
            <person name="Dedysh S.N."/>
        </authorList>
    </citation>
    <scope>NUCLEOTIDE SEQUENCE [LARGE SCALE GENOMIC DNA]</scope>
    <source>
        <strain evidence="4">PX52</strain>
    </source>
</reference>
<keyword evidence="1" id="KW-1133">Transmembrane helix</keyword>
<evidence type="ECO:0000256" key="2">
    <source>
        <dbReference type="SAM" id="SignalP"/>
    </source>
</evidence>
<feature type="signal peptide" evidence="2">
    <location>
        <begin position="1"/>
        <end position="21"/>
    </location>
</feature>
<keyword evidence="1" id="KW-0472">Membrane</keyword>
<evidence type="ECO:0000313" key="4">
    <source>
        <dbReference type="Proteomes" id="UP000324974"/>
    </source>
</evidence>
<protein>
    <recommendedName>
        <fullName evidence="5">PEP-CTERM sorting domain-containing protein</fullName>
    </recommendedName>
</protein>
<organism evidence="3 4">
    <name type="scientific">Limnoglobus roseus</name>
    <dbReference type="NCBI Taxonomy" id="2598579"/>
    <lineage>
        <taxon>Bacteria</taxon>
        <taxon>Pseudomonadati</taxon>
        <taxon>Planctomycetota</taxon>
        <taxon>Planctomycetia</taxon>
        <taxon>Gemmatales</taxon>
        <taxon>Gemmataceae</taxon>
        <taxon>Limnoglobus</taxon>
    </lineage>
</organism>
<accession>A0A5C1ACQ0</accession>
<evidence type="ECO:0008006" key="5">
    <source>
        <dbReference type="Google" id="ProtNLM"/>
    </source>
</evidence>
<feature type="chain" id="PRO_5022859870" description="PEP-CTERM sorting domain-containing protein" evidence="2">
    <location>
        <begin position="22"/>
        <end position="281"/>
    </location>
</feature>
<keyword evidence="2" id="KW-0732">Signal</keyword>
<gene>
    <name evidence="3" type="ORF">PX52LOC_02467</name>
</gene>
<keyword evidence="4" id="KW-1185">Reference proteome</keyword>
<dbReference type="AlphaFoldDB" id="A0A5C1ACQ0"/>
<sequence length="281" mass="28329">MKSLRKVFLTSFAFLGLCVFAGRSDATFQVNIAATSYSSVTVTDQVFVTPTMTGDGAIGLNAITAASPVPMTSLTTGIIFNITGGGLTGAYFEVQFSANTTGSATPYALNTTTANVIYHPGAAALSGADAAKLTNTTFTITITDTGLTAPTGPQISMTNSLTAIGSGLSPASPSSATYSATAGTLTTTTANISVATNGFSYNSNPPSATGSVPNPYVVQATLTLNPIFANNTAQQNLFSTASTSLAAVVPAPPALLLGVIGMPALALARRFRRTTGNTLAA</sequence>
<dbReference type="EMBL" id="CP042425">
    <property type="protein sequence ID" value="QEL15542.1"/>
    <property type="molecule type" value="Genomic_DNA"/>
</dbReference>
<evidence type="ECO:0000313" key="3">
    <source>
        <dbReference type="EMBL" id="QEL15542.1"/>
    </source>
</evidence>
<keyword evidence="1" id="KW-0812">Transmembrane</keyword>
<dbReference type="Proteomes" id="UP000324974">
    <property type="component" value="Chromosome"/>
</dbReference>
<dbReference type="RefSeq" id="WP_149110346.1">
    <property type="nucleotide sequence ID" value="NZ_CP042425.1"/>
</dbReference>
<name>A0A5C1ACQ0_9BACT</name>
<feature type="transmembrane region" description="Helical" evidence="1">
    <location>
        <begin position="245"/>
        <end position="268"/>
    </location>
</feature>
<evidence type="ECO:0000256" key="1">
    <source>
        <dbReference type="SAM" id="Phobius"/>
    </source>
</evidence>
<proteinExistence type="predicted"/>